<dbReference type="RefSeq" id="WP_119955217.1">
    <property type="nucleotide sequence ID" value="NZ_QYUR01000003.1"/>
</dbReference>
<dbReference type="Gene3D" id="2.60.40.1890">
    <property type="entry name" value="PCu(A)C copper chaperone"/>
    <property type="match status" value="1"/>
</dbReference>
<evidence type="ECO:0000313" key="2">
    <source>
        <dbReference type="EMBL" id="RJG11086.1"/>
    </source>
</evidence>
<dbReference type="AlphaFoldDB" id="A0A418XEY1"/>
<feature type="signal peptide" evidence="1">
    <location>
        <begin position="1"/>
        <end position="20"/>
    </location>
</feature>
<name>A0A418XEY1_9PSED</name>
<sequence length="155" mass="16556">MLVRMLTSTLLALVCSASFAHEYTAGELHIAHPWARALPPNAPTGAAYFVIHNHGQTEDRLIGAATPRAAKAELHTIVQLGEVMKMQHLDSVGIPVGGEVKFAPGGTHLMLFGLKQPLVAGERFPLTLQFEKAGKVDVEVAIEAEAPAADEHANH</sequence>
<evidence type="ECO:0000256" key="1">
    <source>
        <dbReference type="SAM" id="SignalP"/>
    </source>
</evidence>
<proteinExistence type="predicted"/>
<keyword evidence="3" id="KW-1185">Reference proteome</keyword>
<reference evidence="2 3" key="1">
    <citation type="submission" date="2018-09" db="EMBL/GenBank/DDBJ databases">
        <authorList>
            <person name="Zhu H."/>
        </authorList>
    </citation>
    <scope>NUCLEOTIDE SEQUENCE [LARGE SCALE GENOMIC DNA]</scope>
    <source>
        <strain evidence="2 3">K1S02-6</strain>
    </source>
</reference>
<dbReference type="EMBL" id="QYUR01000003">
    <property type="protein sequence ID" value="RJG11086.1"/>
    <property type="molecule type" value="Genomic_DNA"/>
</dbReference>
<dbReference type="Pfam" id="PF04314">
    <property type="entry name" value="PCuAC"/>
    <property type="match status" value="1"/>
</dbReference>
<dbReference type="SUPFAM" id="SSF110087">
    <property type="entry name" value="DR1885-like metal-binding protein"/>
    <property type="match status" value="1"/>
</dbReference>
<feature type="chain" id="PRO_5019536835" evidence="1">
    <location>
        <begin position="21"/>
        <end position="155"/>
    </location>
</feature>
<dbReference type="InterPro" id="IPR007410">
    <property type="entry name" value="LpqE-like"/>
</dbReference>
<organism evidence="2 3">
    <name type="scientific">Pseudomonas cavernicola</name>
    <dbReference type="NCBI Taxonomy" id="2320866"/>
    <lineage>
        <taxon>Bacteria</taxon>
        <taxon>Pseudomonadati</taxon>
        <taxon>Pseudomonadota</taxon>
        <taxon>Gammaproteobacteria</taxon>
        <taxon>Pseudomonadales</taxon>
        <taxon>Pseudomonadaceae</taxon>
        <taxon>Pseudomonas</taxon>
    </lineage>
</organism>
<keyword evidence="1" id="KW-0732">Signal</keyword>
<accession>A0A418XEY1</accession>
<dbReference type="Proteomes" id="UP000284021">
    <property type="component" value="Unassembled WGS sequence"/>
</dbReference>
<dbReference type="InterPro" id="IPR058248">
    <property type="entry name" value="Lxx211020-like"/>
</dbReference>
<dbReference type="InterPro" id="IPR036182">
    <property type="entry name" value="PCuAC_sf"/>
</dbReference>
<dbReference type="PANTHER" id="PTHR36302:SF1">
    <property type="entry name" value="COPPER CHAPERONE PCU(A)C"/>
    <property type="match status" value="1"/>
</dbReference>
<comment type="caution">
    <text evidence="2">The sequence shown here is derived from an EMBL/GenBank/DDBJ whole genome shotgun (WGS) entry which is preliminary data.</text>
</comment>
<dbReference type="OrthoDB" id="9796962at2"/>
<dbReference type="PANTHER" id="PTHR36302">
    <property type="entry name" value="BLR7088 PROTEIN"/>
    <property type="match status" value="1"/>
</dbReference>
<evidence type="ECO:0000313" key="3">
    <source>
        <dbReference type="Proteomes" id="UP000284021"/>
    </source>
</evidence>
<gene>
    <name evidence="2" type="ORF">D3879_15580</name>
</gene>
<protein>
    <submittedName>
        <fullName evidence="2">Copper chaperone PCu(A)C</fullName>
    </submittedName>
</protein>